<dbReference type="ExpressionAtlas" id="A0A3Q0KRT4">
    <property type="expression patterns" value="baseline"/>
</dbReference>
<evidence type="ECO:0000256" key="1">
    <source>
        <dbReference type="ARBA" id="ARBA00022737"/>
    </source>
</evidence>
<sequence length="922" mass="110488">MNYIKGNREKNTKKMAWLLFFLKYILLYQIVILYNLPLTNNEREGNRFLYPSMKLTKQRQCIFPSVYKRKAIYECQHIDISIPNEPLHNFHNQSYLKWWCPLTDNYDHYPEWQLCPETTTTYGGNQPGQKCHFPFLYHKRLYTTCIRYNGKLIFAHQNDIIPIDNGHNGYWWCSTTANFDEDGLWTKCRPQLSNQLPCYFKKSINHDPPPHHYHYNIGSDIYNIDYECQPFSGHWLCYTELNQLRECPHTPTKTINHIQTEGGNDPGFPCYFPFQATLSLYNNNNEIPSKGIELVTKQQNFTSCLPGIINPLNSLNHFTIYPKWITYWCSTTENFDRDQLWTRCNLDLNRIINQQSSNRLTYTTNNHHNKYIQSFKLSEIWSQLNWLTLLTNDEKMNISHSNNNGNHDQFQQSLNDLEYLRATWEFFTKTTHYNHYDTTTNNNDNNDEYYIELTWWLWLAPFWWLTYKMNHLYTNNNSSNNLYTTYNTTNNVYKQGLIPLRNNNNNNPLITGFNLPIWLSEWSESGWYHYNINMNQKWYYLLNHLYYKWFKTWLFAFFLGFLSNIILLIFMILMILIFCKKSIRLQLWNQLLKRKKIIDNHTNNHQLKINKSILFKPMDSYEYILRHNPFYIQTTFMNTTDNHHISSINSNNNNNDILDFVQPIRSHCQLNHDRDHDQDHHNDHEDENVEPNFFDKSIKNKIESYHYCYYCYNDYNIWNINNTTNMYTTSSINKDHIKCLIDELNIQHSSNNENEDYFKQLHNLYNILNIYLHRNIKYLNDNHITDNSNITDEICYTANNNKDLYRCCTSSCCHSGGGGDDDGHLRRLCSHGQHPHPVPHHPPPPHPHHHHCCCSSSCPSCLFHYYSLNHRFNQHCYHDKTIHNYHSINDKYNRNEIKEGNEQFMIEPTAPPPSYDQIIPIL</sequence>
<dbReference type="CDD" id="cd00062">
    <property type="entry name" value="FN2"/>
    <property type="match status" value="1"/>
</dbReference>
<keyword evidence="4" id="KW-0812">Transmembrane</keyword>
<keyword evidence="4" id="KW-0472">Membrane</keyword>
<evidence type="ECO:0000256" key="3">
    <source>
        <dbReference type="PROSITE-ProRule" id="PRU00479"/>
    </source>
</evidence>
<keyword evidence="4" id="KW-1133">Transmembrane helix</keyword>
<evidence type="ECO:0000313" key="6">
    <source>
        <dbReference type="Proteomes" id="UP000008854"/>
    </source>
</evidence>
<keyword evidence="2" id="KW-1015">Disulfide bond</keyword>
<feature type="transmembrane region" description="Helical" evidence="4">
    <location>
        <begin position="15"/>
        <end position="36"/>
    </location>
</feature>
<feature type="domain" description="Fibronectin type-II" evidence="5">
    <location>
        <begin position="126"/>
        <end position="190"/>
    </location>
</feature>
<comment type="caution">
    <text evidence="3">Lacks conserved residue(s) required for the propagation of feature annotation.</text>
</comment>
<dbReference type="STRING" id="6183.A0A3Q0KRT4"/>
<protein>
    <submittedName>
        <fullName evidence="7">Matrix metallopeptidase-9 (M10 family)</fullName>
    </submittedName>
</protein>
<dbReference type="PROSITE" id="PS51092">
    <property type="entry name" value="FN2_2"/>
    <property type="match status" value="2"/>
</dbReference>
<dbReference type="Gene3D" id="2.10.10.10">
    <property type="entry name" value="Fibronectin, type II, collagen-binding"/>
    <property type="match status" value="3"/>
</dbReference>
<dbReference type="AlphaFoldDB" id="A0A3Q0KRT4"/>
<evidence type="ECO:0000256" key="4">
    <source>
        <dbReference type="SAM" id="Phobius"/>
    </source>
</evidence>
<reference evidence="7" key="2">
    <citation type="submission" date="2018-12" db="UniProtKB">
        <authorList>
            <consortium name="WormBaseParasite"/>
        </authorList>
    </citation>
    <scope>IDENTIFICATION</scope>
    <source>
        <strain evidence="7">Puerto Rican</strain>
    </source>
</reference>
<dbReference type="Proteomes" id="UP000008854">
    <property type="component" value="Unassembled WGS sequence"/>
</dbReference>
<dbReference type="WBParaSite" id="Smp_162300.1">
    <property type="protein sequence ID" value="Smp_162300.1"/>
    <property type="gene ID" value="Smp_162300"/>
</dbReference>
<dbReference type="SMART" id="SM00059">
    <property type="entry name" value="FN2"/>
    <property type="match status" value="1"/>
</dbReference>
<feature type="domain" description="Fibronectin type-II" evidence="5">
    <location>
        <begin position="56"/>
        <end position="117"/>
    </location>
</feature>
<keyword evidence="1" id="KW-0677">Repeat</keyword>
<feature type="transmembrane region" description="Helical" evidence="4">
    <location>
        <begin position="553"/>
        <end position="579"/>
    </location>
</feature>
<reference evidence="6" key="1">
    <citation type="journal article" date="2012" name="PLoS Negl. Trop. Dis.">
        <title>A systematically improved high quality genome and transcriptome of the human blood fluke Schistosoma mansoni.</title>
        <authorList>
            <person name="Protasio A.V."/>
            <person name="Tsai I.J."/>
            <person name="Babbage A."/>
            <person name="Nichol S."/>
            <person name="Hunt M."/>
            <person name="Aslett M.A."/>
            <person name="De Silva N."/>
            <person name="Velarde G.S."/>
            <person name="Anderson T.J."/>
            <person name="Clark R.C."/>
            <person name="Davidson C."/>
            <person name="Dillon G.P."/>
            <person name="Holroyd N.E."/>
            <person name="LoVerde P.T."/>
            <person name="Lloyd C."/>
            <person name="McQuillan J."/>
            <person name="Oliveira G."/>
            <person name="Otto T.D."/>
            <person name="Parker-Manuel S.J."/>
            <person name="Quail M.A."/>
            <person name="Wilson R.A."/>
            <person name="Zerlotini A."/>
            <person name="Dunne D.W."/>
            <person name="Berriman M."/>
        </authorList>
    </citation>
    <scope>NUCLEOTIDE SEQUENCE [LARGE SCALE GENOMIC DNA]</scope>
    <source>
        <strain evidence="6">Puerto Rican</strain>
    </source>
</reference>
<evidence type="ECO:0000259" key="5">
    <source>
        <dbReference type="PROSITE" id="PS51092"/>
    </source>
</evidence>
<accession>A0A3Q0KRT4</accession>
<dbReference type="InParanoid" id="A0A3Q0KRT4"/>
<keyword evidence="6" id="KW-1185">Reference proteome</keyword>
<dbReference type="InterPro" id="IPR013806">
    <property type="entry name" value="Kringle-like"/>
</dbReference>
<evidence type="ECO:0000313" key="7">
    <source>
        <dbReference type="WBParaSite" id="Smp_162300.1"/>
    </source>
</evidence>
<name>A0A3Q0KRT4_SCHMA</name>
<dbReference type="SUPFAM" id="SSF57440">
    <property type="entry name" value="Kringle-like"/>
    <property type="match status" value="2"/>
</dbReference>
<dbReference type="InterPro" id="IPR000562">
    <property type="entry name" value="FN_type2_dom"/>
</dbReference>
<organism evidence="6 7">
    <name type="scientific">Schistosoma mansoni</name>
    <name type="common">Blood fluke</name>
    <dbReference type="NCBI Taxonomy" id="6183"/>
    <lineage>
        <taxon>Eukaryota</taxon>
        <taxon>Metazoa</taxon>
        <taxon>Spiralia</taxon>
        <taxon>Lophotrochozoa</taxon>
        <taxon>Platyhelminthes</taxon>
        <taxon>Trematoda</taxon>
        <taxon>Digenea</taxon>
        <taxon>Strigeidida</taxon>
        <taxon>Schistosomatoidea</taxon>
        <taxon>Schistosomatidae</taxon>
        <taxon>Schistosoma</taxon>
    </lineage>
</organism>
<proteinExistence type="predicted"/>
<dbReference type="InterPro" id="IPR036943">
    <property type="entry name" value="FN_type2_sf"/>
</dbReference>
<evidence type="ECO:0000256" key="2">
    <source>
        <dbReference type="ARBA" id="ARBA00023157"/>
    </source>
</evidence>